<keyword evidence="1" id="KW-0472">Membrane</keyword>
<organism evidence="2 4">
    <name type="scientific">Petrolisthes cinctipes</name>
    <name type="common">Flat porcelain crab</name>
    <dbReference type="NCBI Taxonomy" id="88211"/>
    <lineage>
        <taxon>Eukaryota</taxon>
        <taxon>Metazoa</taxon>
        <taxon>Ecdysozoa</taxon>
        <taxon>Arthropoda</taxon>
        <taxon>Crustacea</taxon>
        <taxon>Multicrustacea</taxon>
        <taxon>Malacostraca</taxon>
        <taxon>Eumalacostraca</taxon>
        <taxon>Eucarida</taxon>
        <taxon>Decapoda</taxon>
        <taxon>Pleocyemata</taxon>
        <taxon>Anomura</taxon>
        <taxon>Galatheoidea</taxon>
        <taxon>Porcellanidae</taxon>
        <taxon>Petrolisthes</taxon>
    </lineage>
</organism>
<reference evidence="2" key="1">
    <citation type="submission" date="2023-10" db="EMBL/GenBank/DDBJ databases">
        <title>Genome assemblies of two species of porcelain crab, Petrolisthes cinctipes and Petrolisthes manimaculis (Anomura: Porcellanidae).</title>
        <authorList>
            <person name="Angst P."/>
        </authorList>
    </citation>
    <scope>NUCLEOTIDE SEQUENCE</scope>
    <source>
        <strain evidence="2">PB745_01</strain>
        <tissue evidence="2">Gill</tissue>
    </source>
</reference>
<keyword evidence="4" id="KW-1185">Reference proteome</keyword>
<gene>
    <name evidence="3" type="ORF">Pcinc_002619</name>
    <name evidence="2" type="ORF">Pcinc_008901</name>
</gene>
<keyword evidence="1" id="KW-1133">Transmembrane helix</keyword>
<dbReference type="EMBL" id="JAWQEG010000199">
    <property type="protein sequence ID" value="KAK3893554.1"/>
    <property type="molecule type" value="Genomic_DNA"/>
</dbReference>
<accession>A0AAE1KW24</accession>
<dbReference type="AlphaFoldDB" id="A0AAE1KW24"/>
<evidence type="ECO:0000313" key="3">
    <source>
        <dbReference type="EMBL" id="KAK3893554.1"/>
    </source>
</evidence>
<sequence length="84" mass="9360">MHRLEDAGLITYWTNEVIANRISETRATSEAKSSSENQNLISTDRREVVLGLNHLQGAFYVLFLGSAVALFTLLVEKTCAMKKS</sequence>
<name>A0AAE1KW24_PETCI</name>
<dbReference type="EMBL" id="JAWQEG010000654">
    <property type="protein sequence ID" value="KAK3887019.1"/>
    <property type="molecule type" value="Genomic_DNA"/>
</dbReference>
<comment type="caution">
    <text evidence="2">The sequence shown here is derived from an EMBL/GenBank/DDBJ whole genome shotgun (WGS) entry which is preliminary data.</text>
</comment>
<evidence type="ECO:0000313" key="4">
    <source>
        <dbReference type="Proteomes" id="UP001286313"/>
    </source>
</evidence>
<dbReference type="Proteomes" id="UP001286313">
    <property type="component" value="Unassembled WGS sequence"/>
</dbReference>
<evidence type="ECO:0000313" key="2">
    <source>
        <dbReference type="EMBL" id="KAK3887019.1"/>
    </source>
</evidence>
<keyword evidence="1" id="KW-0812">Transmembrane</keyword>
<protein>
    <submittedName>
        <fullName evidence="2">Uncharacterized protein</fullName>
    </submittedName>
</protein>
<feature type="transmembrane region" description="Helical" evidence="1">
    <location>
        <begin position="57"/>
        <end position="75"/>
    </location>
</feature>
<evidence type="ECO:0000256" key="1">
    <source>
        <dbReference type="SAM" id="Phobius"/>
    </source>
</evidence>
<proteinExistence type="predicted"/>